<evidence type="ECO:0000256" key="1">
    <source>
        <dbReference type="ARBA" id="ARBA00022801"/>
    </source>
</evidence>
<dbReference type="PANTHER" id="PTHR41814:SF1">
    <property type="entry name" value="CELLULASE"/>
    <property type="match status" value="1"/>
</dbReference>
<dbReference type="SUPFAM" id="SSF48208">
    <property type="entry name" value="Six-hairpin glycosidases"/>
    <property type="match status" value="1"/>
</dbReference>
<gene>
    <name evidence="2" type="ORF">DFP72DRAFT_568265</name>
</gene>
<dbReference type="Pfam" id="PF07470">
    <property type="entry name" value="Glyco_hydro_88"/>
    <property type="match status" value="1"/>
</dbReference>
<dbReference type="GO" id="GO:0005975">
    <property type="term" value="P:carbohydrate metabolic process"/>
    <property type="evidence" value="ECO:0007669"/>
    <property type="project" value="InterPro"/>
</dbReference>
<organism evidence="2 3">
    <name type="scientific">Ephemerocybe angulata</name>
    <dbReference type="NCBI Taxonomy" id="980116"/>
    <lineage>
        <taxon>Eukaryota</taxon>
        <taxon>Fungi</taxon>
        <taxon>Dikarya</taxon>
        <taxon>Basidiomycota</taxon>
        <taxon>Agaricomycotina</taxon>
        <taxon>Agaricomycetes</taxon>
        <taxon>Agaricomycetidae</taxon>
        <taxon>Agaricales</taxon>
        <taxon>Agaricineae</taxon>
        <taxon>Psathyrellaceae</taxon>
        <taxon>Ephemerocybe</taxon>
    </lineage>
</organism>
<dbReference type="AlphaFoldDB" id="A0A8H6IC42"/>
<dbReference type="InterPro" id="IPR012341">
    <property type="entry name" value="6hp_glycosidase-like_sf"/>
</dbReference>
<dbReference type="EMBL" id="JACGCI010000007">
    <property type="protein sequence ID" value="KAF6762810.1"/>
    <property type="molecule type" value="Genomic_DNA"/>
</dbReference>
<dbReference type="InterPro" id="IPR008928">
    <property type="entry name" value="6-hairpin_glycosidase_sf"/>
</dbReference>
<dbReference type="PANTHER" id="PTHR41814">
    <property type="entry name" value="EXPRESSED PROTEIN"/>
    <property type="match status" value="1"/>
</dbReference>
<protein>
    <submittedName>
        <fullName evidence="2">Six-hairpin glycosidase-like protein</fullName>
    </submittedName>
</protein>
<evidence type="ECO:0000313" key="2">
    <source>
        <dbReference type="EMBL" id="KAF6762810.1"/>
    </source>
</evidence>
<dbReference type="OrthoDB" id="4138492at2759"/>
<dbReference type="GO" id="GO:0016798">
    <property type="term" value="F:hydrolase activity, acting on glycosyl bonds"/>
    <property type="evidence" value="ECO:0007669"/>
    <property type="project" value="UniProtKB-KW"/>
</dbReference>
<keyword evidence="1" id="KW-0378">Hydrolase</keyword>
<dbReference type="InterPro" id="IPR010905">
    <property type="entry name" value="Glyco_hydro_88"/>
</dbReference>
<accession>A0A8H6IC42</accession>
<keyword evidence="2" id="KW-0326">Glycosidase</keyword>
<reference evidence="2 3" key="1">
    <citation type="submission" date="2020-07" db="EMBL/GenBank/DDBJ databases">
        <title>Comparative genomics of pyrophilous fungi reveals a link between fire events and developmental genes.</title>
        <authorList>
            <consortium name="DOE Joint Genome Institute"/>
            <person name="Steindorff A.S."/>
            <person name="Carver A."/>
            <person name="Calhoun S."/>
            <person name="Stillman K."/>
            <person name="Liu H."/>
            <person name="Lipzen A."/>
            <person name="Pangilinan J."/>
            <person name="Labutti K."/>
            <person name="Bruns T.D."/>
            <person name="Grigoriev I.V."/>
        </authorList>
    </citation>
    <scope>NUCLEOTIDE SEQUENCE [LARGE SCALE GENOMIC DNA]</scope>
    <source>
        <strain evidence="2 3">CBS 144469</strain>
    </source>
</reference>
<proteinExistence type="predicted"/>
<evidence type="ECO:0000313" key="3">
    <source>
        <dbReference type="Proteomes" id="UP000521943"/>
    </source>
</evidence>
<keyword evidence="3" id="KW-1185">Reference proteome</keyword>
<dbReference type="Gene3D" id="1.50.10.10">
    <property type="match status" value="1"/>
</dbReference>
<comment type="caution">
    <text evidence="2">The sequence shown here is derived from an EMBL/GenBank/DDBJ whole genome shotgun (WGS) entry which is preliminary data.</text>
</comment>
<name>A0A8H6IC42_9AGAR</name>
<dbReference type="Proteomes" id="UP000521943">
    <property type="component" value="Unassembled WGS sequence"/>
</dbReference>
<sequence>MVAVFDTARVITFASLLLPIGDSFSNATIARTRKNLLDVAKASWELGTAAQALTEVYTPDLSVFSASAFPPPDRLNSSWTPVDVLAIVNNTIKDKPANSKPLFANQGSAADPASLGAAVLLANWTRADKKSNSLSKAASDQLHYLLDDTPRSRSGAISHRANEPQLWSDFMYMVPPFLAYYGALQRDRKILQVAYDQSKLYRDGLRDAPGLWRHIDLGSYQDKTHWATGASTSLPDGQYTYPTIHRPTGNAWAAAGMLRVLATFNHSSFGGELREHQQNLTSWIDEIVVASWSHQSTNGSLRNVIDNPKTFTDTSSTALMAAVTYRLATITHDFKSIPAANRALELIKKSVNADGWLEGTVDPLTFHSPSPKGKYSPEGQAFVLLLHAGWKAFADLVRSGTLRV</sequence>